<keyword evidence="1" id="KW-0472">Membrane</keyword>
<keyword evidence="1" id="KW-0812">Transmembrane</keyword>
<keyword evidence="1" id="KW-1133">Transmembrane helix</keyword>
<dbReference type="InterPro" id="IPR020390">
    <property type="entry name" value="Uncharacterised_YqhV"/>
</dbReference>
<proteinExistence type="predicted"/>
<dbReference type="Pfam" id="PF10942">
    <property type="entry name" value="DUF2619"/>
    <property type="match status" value="1"/>
</dbReference>
<organism evidence="2 3">
    <name type="scientific">Thermolongibacillus altinsuensis</name>
    <dbReference type="NCBI Taxonomy" id="575256"/>
    <lineage>
        <taxon>Bacteria</taxon>
        <taxon>Bacillati</taxon>
        <taxon>Bacillota</taxon>
        <taxon>Bacilli</taxon>
        <taxon>Bacillales</taxon>
        <taxon>Anoxybacillaceae</taxon>
        <taxon>Thermolongibacillus</taxon>
    </lineage>
</organism>
<feature type="transmembrane region" description="Helical" evidence="1">
    <location>
        <begin position="72"/>
        <end position="89"/>
    </location>
</feature>
<dbReference type="EMBL" id="SLUL01000008">
    <property type="protein sequence ID" value="TCL48773.1"/>
    <property type="molecule type" value="Genomic_DNA"/>
</dbReference>
<protein>
    <submittedName>
        <fullName evidence="2">Uncharacterized protein DUF2619</fullName>
    </submittedName>
</protein>
<reference evidence="2 3" key="1">
    <citation type="submission" date="2019-03" db="EMBL/GenBank/DDBJ databases">
        <title>Genomic Encyclopedia of Type Strains, Phase IV (KMG-IV): sequencing the most valuable type-strain genomes for metagenomic binning, comparative biology and taxonomic classification.</title>
        <authorList>
            <person name="Goeker M."/>
        </authorList>
    </citation>
    <scope>NUCLEOTIDE SEQUENCE [LARGE SCALE GENOMIC DNA]</scope>
    <source>
        <strain evidence="2 3">DSM 24979</strain>
    </source>
</reference>
<dbReference type="RefSeq" id="WP_132948575.1">
    <property type="nucleotide sequence ID" value="NZ_BSVG01000001.1"/>
</dbReference>
<keyword evidence="3" id="KW-1185">Reference proteome</keyword>
<feature type="transmembrane region" description="Helical" evidence="1">
    <location>
        <begin position="12"/>
        <end position="31"/>
    </location>
</feature>
<sequence length="90" mass="9600">MKVDSTVLTMATLRILSSGIELCAALAMLWFNDVKKAIAVNAVLAMIGPTIFLAIMMLGLISMAQQLSLFKLVWIGVGVGCILIGIYAVK</sequence>
<dbReference type="AlphaFoldDB" id="A0A4R1QF28"/>
<feature type="transmembrane region" description="Helical" evidence="1">
    <location>
        <begin position="37"/>
        <end position="60"/>
    </location>
</feature>
<name>A0A4R1QF28_9BACL</name>
<comment type="caution">
    <text evidence="2">The sequence shown here is derived from an EMBL/GenBank/DDBJ whole genome shotgun (WGS) entry which is preliminary data.</text>
</comment>
<dbReference type="Proteomes" id="UP000295658">
    <property type="component" value="Unassembled WGS sequence"/>
</dbReference>
<gene>
    <name evidence="2" type="ORF">EDD69_10828</name>
</gene>
<evidence type="ECO:0000256" key="1">
    <source>
        <dbReference type="SAM" id="Phobius"/>
    </source>
</evidence>
<accession>A0A4R1QF28</accession>
<dbReference type="OrthoDB" id="1726013at2"/>
<evidence type="ECO:0000313" key="2">
    <source>
        <dbReference type="EMBL" id="TCL48773.1"/>
    </source>
</evidence>
<evidence type="ECO:0000313" key="3">
    <source>
        <dbReference type="Proteomes" id="UP000295658"/>
    </source>
</evidence>